<evidence type="ECO:0000256" key="1">
    <source>
        <dbReference type="ARBA" id="ARBA00001933"/>
    </source>
</evidence>
<evidence type="ECO:0000256" key="8">
    <source>
        <dbReference type="ARBA" id="ARBA00022898"/>
    </source>
</evidence>
<dbReference type="Proteomes" id="UP000018291">
    <property type="component" value="Unassembled WGS sequence"/>
</dbReference>
<dbReference type="CDD" id="cd06446">
    <property type="entry name" value="Trp-synth_B"/>
    <property type="match status" value="1"/>
</dbReference>
<evidence type="ECO:0000256" key="12">
    <source>
        <dbReference type="HAMAP-Rule" id="MF_00133"/>
    </source>
</evidence>
<feature type="domain" description="Tryptophan synthase beta chain-like PALP" evidence="13">
    <location>
        <begin position="60"/>
        <end position="374"/>
    </location>
</feature>
<dbReference type="InterPro" id="IPR006653">
    <property type="entry name" value="Trp_synth_b_CS"/>
</dbReference>
<comment type="cofactor">
    <cofactor evidence="1 12">
        <name>pyridoxal 5'-phosphate</name>
        <dbReference type="ChEBI" id="CHEBI:597326"/>
    </cofactor>
</comment>
<dbReference type="GO" id="GO:0005737">
    <property type="term" value="C:cytoplasm"/>
    <property type="evidence" value="ECO:0007669"/>
    <property type="project" value="TreeGrafter"/>
</dbReference>
<comment type="subunit">
    <text evidence="5 12">Tetramer of two alpha and two beta chains.</text>
</comment>
<evidence type="ECO:0000256" key="10">
    <source>
        <dbReference type="ARBA" id="ARBA00023239"/>
    </source>
</evidence>
<feature type="modified residue" description="N6-(pyridoxal phosphate)lysine" evidence="12">
    <location>
        <position position="94"/>
    </location>
</feature>
<name>R4Z2Z6_9ACTN</name>
<evidence type="ECO:0000256" key="11">
    <source>
        <dbReference type="ARBA" id="ARBA00049047"/>
    </source>
</evidence>
<dbReference type="SUPFAM" id="SSF53686">
    <property type="entry name" value="Tryptophan synthase beta subunit-like PLP-dependent enzymes"/>
    <property type="match status" value="1"/>
</dbReference>
<dbReference type="eggNOG" id="COG0133">
    <property type="taxonomic scope" value="Bacteria"/>
</dbReference>
<keyword evidence="9 12" id="KW-0057">Aromatic amino acid biosynthesis</keyword>
<dbReference type="NCBIfam" id="TIGR00263">
    <property type="entry name" value="trpB"/>
    <property type="match status" value="1"/>
</dbReference>
<dbReference type="PIRSF" id="PIRSF001413">
    <property type="entry name" value="Trp_syn_beta"/>
    <property type="match status" value="1"/>
</dbReference>
<keyword evidence="10 12" id="KW-0456">Lyase</keyword>
<dbReference type="Pfam" id="PF00291">
    <property type="entry name" value="PALP"/>
    <property type="match status" value="1"/>
</dbReference>
<gene>
    <name evidence="12 14" type="primary">trpB</name>
    <name evidence="14" type="ORF">BN381_50177</name>
</gene>
<dbReference type="InterPro" id="IPR006654">
    <property type="entry name" value="Trp_synth_beta"/>
</dbReference>
<keyword evidence="6 12" id="KW-0028">Amino-acid biosynthesis</keyword>
<dbReference type="EC" id="4.2.1.20" evidence="12"/>
<comment type="similarity">
    <text evidence="4 12">Belongs to the TrpB family.</text>
</comment>
<dbReference type="EMBL" id="CANL01000045">
    <property type="protein sequence ID" value="CCM65035.1"/>
    <property type="molecule type" value="Genomic_DNA"/>
</dbReference>
<organism evidence="14 15">
    <name type="scientific">Candidatus Neomicrothrix parvicella RN1</name>
    <dbReference type="NCBI Taxonomy" id="1229780"/>
    <lineage>
        <taxon>Bacteria</taxon>
        <taxon>Bacillati</taxon>
        <taxon>Actinomycetota</taxon>
        <taxon>Acidimicrobiia</taxon>
        <taxon>Acidimicrobiales</taxon>
        <taxon>Microthrixaceae</taxon>
        <taxon>Candidatus Neomicrothrix</taxon>
    </lineage>
</organism>
<keyword evidence="15" id="KW-1185">Reference proteome</keyword>
<dbReference type="InterPro" id="IPR023026">
    <property type="entry name" value="Trp_synth_beta/beta-like"/>
</dbReference>
<dbReference type="GO" id="GO:0004834">
    <property type="term" value="F:tryptophan synthase activity"/>
    <property type="evidence" value="ECO:0007669"/>
    <property type="project" value="UniProtKB-UniRule"/>
</dbReference>
<dbReference type="FunFam" id="3.40.50.1100:FF:000001">
    <property type="entry name" value="Tryptophan synthase beta chain"/>
    <property type="match status" value="1"/>
</dbReference>
<dbReference type="UniPathway" id="UPA00035">
    <property type="reaction ID" value="UER00044"/>
</dbReference>
<evidence type="ECO:0000256" key="4">
    <source>
        <dbReference type="ARBA" id="ARBA00009982"/>
    </source>
</evidence>
<evidence type="ECO:0000256" key="7">
    <source>
        <dbReference type="ARBA" id="ARBA00022822"/>
    </source>
</evidence>
<sequence>MTTTTHMGDPGSTGRFGEFGGRYVPETLVPACQQLEAAFRDAWADEAFRSELNGLLTDYAGRPSPLTEAHRLSEELGCRVLLKREDLNHTGSHKINNVLGQALLARRMGKSKLVAETGAGQHGVATATAAALMGMECVVYMGEVDMARQELNVFRMRLLGTEVRPARSGSRTLKDAVNEAMRSWVATVESTHYCLGSVMGPHPYPWMVREFHRVIGEEAYAQVRKLTGADPDVVTACVGGGSNAAGIFSGFVDTDAELVGVEPAGGAAIGGGAVGVVHGMASYLKQDDVGQVVEAQSISAGLDYPGVGPEHSHLAAEGRARYVPVTDAEVIEAFQLLSRTEGIIPALESAHALAWVSKARSELAGKTVLVNLSGRGDKDVGQMMEVLG</sequence>
<comment type="pathway">
    <text evidence="3 12">Amino-acid biosynthesis; L-tryptophan biosynthesis; L-tryptophan from chorismate: step 5/5.</text>
</comment>
<dbReference type="AlphaFoldDB" id="R4Z2Z6"/>
<comment type="function">
    <text evidence="2 12">The beta subunit is responsible for the synthesis of L-tryptophan from indole and L-serine.</text>
</comment>
<evidence type="ECO:0000313" key="14">
    <source>
        <dbReference type="EMBL" id="CCM65035.1"/>
    </source>
</evidence>
<evidence type="ECO:0000256" key="5">
    <source>
        <dbReference type="ARBA" id="ARBA00011270"/>
    </source>
</evidence>
<dbReference type="STRING" id="1229780.BN381_50177"/>
<evidence type="ECO:0000256" key="3">
    <source>
        <dbReference type="ARBA" id="ARBA00004733"/>
    </source>
</evidence>
<accession>R4Z2Z6</accession>
<comment type="caution">
    <text evidence="14">The sequence shown here is derived from an EMBL/GenBank/DDBJ whole genome shotgun (WGS) entry which is preliminary data.</text>
</comment>
<keyword evidence="8 12" id="KW-0663">Pyridoxal phosphate</keyword>
<reference evidence="14 15" key="1">
    <citation type="journal article" date="2013" name="ISME J.">
        <title>Metabolic model for the filamentous 'Candidatus Microthrix parvicella' based on genomic and metagenomic analyses.</title>
        <authorList>
            <person name="Jon McIlroy S."/>
            <person name="Kristiansen R."/>
            <person name="Albertsen M."/>
            <person name="Michael Karst S."/>
            <person name="Rossetti S."/>
            <person name="Lund Nielsen J."/>
            <person name="Tandoi V."/>
            <person name="James Seviour R."/>
            <person name="Nielsen P.H."/>
        </authorList>
    </citation>
    <scope>NUCLEOTIDE SEQUENCE [LARGE SCALE GENOMIC DNA]</scope>
    <source>
        <strain evidence="14 15">RN1</strain>
    </source>
</reference>
<comment type="catalytic activity">
    <reaction evidence="11 12">
        <text>(1S,2R)-1-C-(indol-3-yl)glycerol 3-phosphate + L-serine = D-glyceraldehyde 3-phosphate + L-tryptophan + H2O</text>
        <dbReference type="Rhea" id="RHEA:10532"/>
        <dbReference type="ChEBI" id="CHEBI:15377"/>
        <dbReference type="ChEBI" id="CHEBI:33384"/>
        <dbReference type="ChEBI" id="CHEBI:57912"/>
        <dbReference type="ChEBI" id="CHEBI:58866"/>
        <dbReference type="ChEBI" id="CHEBI:59776"/>
        <dbReference type="EC" id="4.2.1.20"/>
    </reaction>
</comment>
<evidence type="ECO:0000256" key="9">
    <source>
        <dbReference type="ARBA" id="ARBA00023141"/>
    </source>
</evidence>
<dbReference type="Gene3D" id="3.40.50.1100">
    <property type="match status" value="2"/>
</dbReference>
<protein>
    <recommendedName>
        <fullName evidence="12">Tryptophan synthase beta chain</fullName>
        <ecNumber evidence="12">4.2.1.20</ecNumber>
    </recommendedName>
</protein>
<evidence type="ECO:0000256" key="6">
    <source>
        <dbReference type="ARBA" id="ARBA00022605"/>
    </source>
</evidence>
<evidence type="ECO:0000256" key="2">
    <source>
        <dbReference type="ARBA" id="ARBA00002786"/>
    </source>
</evidence>
<evidence type="ECO:0000313" key="15">
    <source>
        <dbReference type="Proteomes" id="UP000018291"/>
    </source>
</evidence>
<keyword evidence="7 12" id="KW-0822">Tryptophan biosynthesis</keyword>
<dbReference type="PROSITE" id="PS00168">
    <property type="entry name" value="TRP_SYNTHASE_BETA"/>
    <property type="match status" value="1"/>
</dbReference>
<dbReference type="PANTHER" id="PTHR48077">
    <property type="entry name" value="TRYPTOPHAN SYNTHASE-RELATED"/>
    <property type="match status" value="1"/>
</dbReference>
<evidence type="ECO:0000259" key="13">
    <source>
        <dbReference type="Pfam" id="PF00291"/>
    </source>
</evidence>
<dbReference type="HAMAP" id="MF_00133">
    <property type="entry name" value="Trp_synth_beta"/>
    <property type="match status" value="1"/>
</dbReference>
<dbReference type="FunFam" id="3.40.50.1100:FF:000004">
    <property type="entry name" value="Tryptophan synthase beta chain"/>
    <property type="match status" value="1"/>
</dbReference>
<dbReference type="HOGENOM" id="CLU_016734_3_1_11"/>
<dbReference type="PANTHER" id="PTHR48077:SF3">
    <property type="entry name" value="TRYPTOPHAN SYNTHASE"/>
    <property type="match status" value="1"/>
</dbReference>
<proteinExistence type="inferred from homology"/>
<dbReference type="InterPro" id="IPR036052">
    <property type="entry name" value="TrpB-like_PALP_sf"/>
</dbReference>
<dbReference type="InterPro" id="IPR001926">
    <property type="entry name" value="TrpB-like_PALP"/>
</dbReference>